<dbReference type="PROSITE" id="PS50949">
    <property type="entry name" value="HTH_GNTR"/>
    <property type="match status" value="1"/>
</dbReference>
<dbReference type="InterPro" id="IPR004839">
    <property type="entry name" value="Aminotransferase_I/II_large"/>
</dbReference>
<dbReference type="InterPro" id="IPR036388">
    <property type="entry name" value="WH-like_DNA-bd_sf"/>
</dbReference>
<accession>A0AAD0YKY9</accession>
<gene>
    <name evidence="7" type="ORF">EG343_03555</name>
</gene>
<dbReference type="RefSeq" id="WP_123856233.1">
    <property type="nucleotide sequence ID" value="NZ_CP033923.1"/>
</dbReference>
<dbReference type="Gene3D" id="3.40.640.10">
    <property type="entry name" value="Type I PLP-dependent aspartate aminotransferase-like (Major domain)"/>
    <property type="match status" value="1"/>
</dbReference>
<dbReference type="SUPFAM" id="SSF53383">
    <property type="entry name" value="PLP-dependent transferases"/>
    <property type="match status" value="1"/>
</dbReference>
<evidence type="ECO:0000313" key="7">
    <source>
        <dbReference type="EMBL" id="AZA89768.1"/>
    </source>
</evidence>
<dbReference type="GO" id="GO:0003700">
    <property type="term" value="F:DNA-binding transcription factor activity"/>
    <property type="evidence" value="ECO:0007669"/>
    <property type="project" value="InterPro"/>
</dbReference>
<dbReference type="InterPro" id="IPR015421">
    <property type="entry name" value="PyrdxlP-dep_Trfase_major"/>
</dbReference>
<keyword evidence="4" id="KW-0238">DNA-binding</keyword>
<keyword evidence="2" id="KW-0663">Pyridoxal phosphate</keyword>
<keyword evidence="3" id="KW-0805">Transcription regulation</keyword>
<dbReference type="KEGG" id="cnk:EG343_03555"/>
<sequence length="474" mass="54488">MMKTYKYEAFTTIIEEQIRNGILQAGEKLPSIREIKERYTLSTSSVQSGFEYLMIKDLIESRPRSGYFVADKREENIPEARAKLPSVVRDEEFMKNIRLTSKRISESSSFNTAVPGDLLIPQKLILRTMQEVIREKGASLLRYYPSNGLEALRKQIAKQMAMYGCSFNPDELIITDGALQALTIALSSVTRAGDVVAVDSPCVFSILEVIANLDLKVIEIPVHYRSGFDTEYFRNVCTENEIKALIVTPNFHNPTGILMSDRTKKDVLEIAESHHICIIENDMYSDLYFEEKRPSSIKSFDEKGWVITYSSFSKTLAPGIRLGWLYAGPFYAKAERAKFALGRSVSPIYQELILKFLQKNSYERHLRSFRKKLNQQATQLLEVLRKSFPEGAYFHRPQGGYSIWAQMPENMDMKKFYKYCESKNILFTPGSTFFLTDKYDHHFRVVFAERITPESLHLLNRTGMKACEFILNGN</sequence>
<evidence type="ECO:0000256" key="1">
    <source>
        <dbReference type="ARBA" id="ARBA00005384"/>
    </source>
</evidence>
<comment type="similarity">
    <text evidence="1">In the C-terminal section; belongs to the class-I pyridoxal-phosphate-dependent aminotransferase family.</text>
</comment>
<evidence type="ECO:0000256" key="4">
    <source>
        <dbReference type="ARBA" id="ARBA00023125"/>
    </source>
</evidence>
<dbReference type="PANTHER" id="PTHR46577">
    <property type="entry name" value="HTH-TYPE TRANSCRIPTIONAL REGULATORY PROTEIN GABR"/>
    <property type="match status" value="1"/>
</dbReference>
<dbReference type="SUPFAM" id="SSF46785">
    <property type="entry name" value="Winged helix' DNA-binding domain"/>
    <property type="match status" value="1"/>
</dbReference>
<dbReference type="InterPro" id="IPR015422">
    <property type="entry name" value="PyrdxlP-dep_Trfase_small"/>
</dbReference>
<evidence type="ECO:0000313" key="8">
    <source>
        <dbReference type="Proteomes" id="UP000278288"/>
    </source>
</evidence>
<dbReference type="GO" id="GO:0003677">
    <property type="term" value="F:DNA binding"/>
    <property type="evidence" value="ECO:0007669"/>
    <property type="project" value="UniProtKB-KW"/>
</dbReference>
<evidence type="ECO:0000256" key="5">
    <source>
        <dbReference type="ARBA" id="ARBA00023163"/>
    </source>
</evidence>
<protein>
    <submittedName>
        <fullName evidence="7">PLP-dependent aminotransferase family protein</fullName>
    </submittedName>
</protein>
<dbReference type="Gene3D" id="1.10.10.10">
    <property type="entry name" value="Winged helix-like DNA-binding domain superfamily/Winged helix DNA-binding domain"/>
    <property type="match status" value="1"/>
</dbReference>
<dbReference type="InterPro" id="IPR015424">
    <property type="entry name" value="PyrdxlP-dep_Trfase"/>
</dbReference>
<dbReference type="CDD" id="cd07377">
    <property type="entry name" value="WHTH_GntR"/>
    <property type="match status" value="1"/>
</dbReference>
<dbReference type="InterPro" id="IPR036390">
    <property type="entry name" value="WH_DNA-bd_sf"/>
</dbReference>
<dbReference type="Pfam" id="PF00155">
    <property type="entry name" value="Aminotran_1_2"/>
    <property type="match status" value="1"/>
</dbReference>
<evidence type="ECO:0000256" key="3">
    <source>
        <dbReference type="ARBA" id="ARBA00023015"/>
    </source>
</evidence>
<keyword evidence="8" id="KW-1185">Reference proteome</keyword>
<dbReference type="Proteomes" id="UP000278288">
    <property type="component" value="Chromosome"/>
</dbReference>
<evidence type="ECO:0000256" key="2">
    <source>
        <dbReference type="ARBA" id="ARBA00022898"/>
    </source>
</evidence>
<dbReference type="SMART" id="SM00345">
    <property type="entry name" value="HTH_GNTR"/>
    <property type="match status" value="1"/>
</dbReference>
<organism evidence="7 8">
    <name type="scientific">Chryseobacterium nakagawai</name>
    <dbReference type="NCBI Taxonomy" id="1241982"/>
    <lineage>
        <taxon>Bacteria</taxon>
        <taxon>Pseudomonadati</taxon>
        <taxon>Bacteroidota</taxon>
        <taxon>Flavobacteriia</taxon>
        <taxon>Flavobacteriales</taxon>
        <taxon>Weeksellaceae</taxon>
        <taxon>Chryseobacterium group</taxon>
        <taxon>Chryseobacterium</taxon>
    </lineage>
</organism>
<dbReference type="EMBL" id="CP033923">
    <property type="protein sequence ID" value="AZA89768.1"/>
    <property type="molecule type" value="Genomic_DNA"/>
</dbReference>
<dbReference type="GO" id="GO:0008483">
    <property type="term" value="F:transaminase activity"/>
    <property type="evidence" value="ECO:0007669"/>
    <property type="project" value="UniProtKB-KW"/>
</dbReference>
<dbReference type="AlphaFoldDB" id="A0AAD0YKY9"/>
<name>A0AAD0YKY9_CHRNA</name>
<dbReference type="InterPro" id="IPR000524">
    <property type="entry name" value="Tscrpt_reg_HTH_GntR"/>
</dbReference>
<keyword evidence="7" id="KW-0032">Aminotransferase</keyword>
<proteinExistence type="inferred from homology"/>
<keyword evidence="7" id="KW-0808">Transferase</keyword>
<evidence type="ECO:0000259" key="6">
    <source>
        <dbReference type="PROSITE" id="PS50949"/>
    </source>
</evidence>
<dbReference type="InterPro" id="IPR051446">
    <property type="entry name" value="HTH_trans_reg/aminotransferase"/>
</dbReference>
<dbReference type="PANTHER" id="PTHR46577:SF1">
    <property type="entry name" value="HTH-TYPE TRANSCRIPTIONAL REGULATORY PROTEIN GABR"/>
    <property type="match status" value="1"/>
</dbReference>
<dbReference type="Pfam" id="PF00392">
    <property type="entry name" value="GntR"/>
    <property type="match status" value="1"/>
</dbReference>
<keyword evidence="5" id="KW-0804">Transcription</keyword>
<reference evidence="7 8" key="1">
    <citation type="submission" date="2018-11" db="EMBL/GenBank/DDBJ databases">
        <title>Proposal to divide the Flavobacteriaceae and reorganize its genera based on Amino Acid Identity values calculated from whole genome sequences.</title>
        <authorList>
            <person name="Nicholson A.C."/>
            <person name="Gulvik C.A."/>
            <person name="Whitney A.M."/>
            <person name="Humrighouse B.W."/>
            <person name="Bell M."/>
            <person name="Holmes B."/>
            <person name="Steigerwalt A.G."/>
            <person name="Villarma A."/>
            <person name="Sheth M."/>
            <person name="Batra D."/>
            <person name="Pryor J."/>
            <person name="Bernardet J.-F."/>
            <person name="Hugo C."/>
            <person name="Kampfer P."/>
            <person name="Newman J."/>
            <person name="McQuiston J.R."/>
        </authorList>
    </citation>
    <scope>NUCLEOTIDE SEQUENCE [LARGE SCALE GENOMIC DNA]</scope>
    <source>
        <strain evidence="7 8">G0041</strain>
    </source>
</reference>
<dbReference type="Gene3D" id="3.90.1150.10">
    <property type="entry name" value="Aspartate Aminotransferase, domain 1"/>
    <property type="match status" value="1"/>
</dbReference>
<feature type="domain" description="HTH gntR-type" evidence="6">
    <location>
        <begin position="4"/>
        <end position="72"/>
    </location>
</feature>
<dbReference type="CDD" id="cd00609">
    <property type="entry name" value="AAT_like"/>
    <property type="match status" value="1"/>
</dbReference>
<dbReference type="GO" id="GO:0030170">
    <property type="term" value="F:pyridoxal phosphate binding"/>
    <property type="evidence" value="ECO:0007669"/>
    <property type="project" value="InterPro"/>
</dbReference>